<feature type="transmembrane region" description="Helical" evidence="2">
    <location>
        <begin position="167"/>
        <end position="187"/>
    </location>
</feature>
<evidence type="ECO:0000313" key="3">
    <source>
        <dbReference type="EMBL" id="SFJ38769.1"/>
    </source>
</evidence>
<keyword evidence="2" id="KW-0472">Membrane</keyword>
<protein>
    <recommendedName>
        <fullName evidence="5">4-amino-4-deoxy-L-arabinose transferase</fullName>
    </recommendedName>
</protein>
<evidence type="ECO:0000256" key="1">
    <source>
        <dbReference type="SAM" id="MobiDB-lite"/>
    </source>
</evidence>
<keyword evidence="2" id="KW-0812">Transmembrane</keyword>
<evidence type="ECO:0008006" key="5">
    <source>
        <dbReference type="Google" id="ProtNLM"/>
    </source>
</evidence>
<organism evidence="3 4">
    <name type="scientific">Planctomicrobium piriforme</name>
    <dbReference type="NCBI Taxonomy" id="1576369"/>
    <lineage>
        <taxon>Bacteria</taxon>
        <taxon>Pseudomonadati</taxon>
        <taxon>Planctomycetota</taxon>
        <taxon>Planctomycetia</taxon>
        <taxon>Planctomycetales</taxon>
        <taxon>Planctomycetaceae</taxon>
        <taxon>Planctomicrobium</taxon>
    </lineage>
</organism>
<gene>
    <name evidence="3" type="ORF">SAMN05421753_11989</name>
</gene>
<dbReference type="STRING" id="1576369.SAMN05421753_11989"/>
<evidence type="ECO:0000313" key="4">
    <source>
        <dbReference type="Proteomes" id="UP000199518"/>
    </source>
</evidence>
<dbReference type="AlphaFoldDB" id="A0A1I3QZ95"/>
<name>A0A1I3QZ95_9PLAN</name>
<feature type="transmembrane region" description="Helical" evidence="2">
    <location>
        <begin position="199"/>
        <end position="215"/>
    </location>
</feature>
<feature type="transmembrane region" description="Helical" evidence="2">
    <location>
        <begin position="141"/>
        <end position="161"/>
    </location>
</feature>
<keyword evidence="4" id="KW-1185">Reference proteome</keyword>
<accession>A0A1I3QZ95</accession>
<feature type="transmembrane region" description="Helical" evidence="2">
    <location>
        <begin position="262"/>
        <end position="281"/>
    </location>
</feature>
<proteinExistence type="predicted"/>
<dbReference type="EMBL" id="FOQD01000019">
    <property type="protein sequence ID" value="SFJ38769.1"/>
    <property type="molecule type" value="Genomic_DNA"/>
</dbReference>
<dbReference type="Proteomes" id="UP000199518">
    <property type="component" value="Unassembled WGS sequence"/>
</dbReference>
<feature type="region of interest" description="Disordered" evidence="1">
    <location>
        <begin position="590"/>
        <end position="609"/>
    </location>
</feature>
<sequence length="609" mass="68292">MTPRPTAHSDVPGPSFLASTAHRLLMNSSLNGPETTLTNRLFAVAVLLTCGLIMAMNQADPDLWGHVQYGRELLQNGVLPRTTTWSFAEKEFVWINHEILAEVALAWTEDHLGVWGLTLGKYAISLLVVGLVYWQARRHGVSPVTIGPMCLVMALAMEFHWHLRPQVFGYLFFALMLWILSAAFADWPQIVSGEKRSSSRLWNLLWLAPLMTLWANTHGSFPAGICVAAAALGLRGAELLLPALLRKAAPAGATASTVRNQLALLVGMGLLLLGATLVNPYGGEMYVWLWEALRVPCAEIEDWELLPLWTASRESLCAWIILGSTVFAVRQSKQRDWTQIIIFALVAWQSIMHIRHLPMLALVWGSWFAVPVDQWRRAIASNFSTGTESASPRPRRLGLIAASLCVWIAAVSFATWPKLAHLEVRTSEYPVDAFRYMAQHHLAGRTIVTFNWAQYAIGFFANAGLDSTVAFDGRYRTSYSQEILDRYFDFIFGTDYRGSRYRSPNSGPVDPTLALTLDNPELVVLSRLQKPSERTMHQQTHHWTLLYQDGLSQVWGRRDLFGEPASPRYIPPPERWISDTFPTGVVQYPAYPPRRDDRRQAGIGTSAEL</sequence>
<evidence type="ECO:0000256" key="2">
    <source>
        <dbReference type="SAM" id="Phobius"/>
    </source>
</evidence>
<feature type="transmembrane region" description="Helical" evidence="2">
    <location>
        <begin position="221"/>
        <end position="241"/>
    </location>
</feature>
<keyword evidence="2" id="KW-1133">Transmembrane helix</keyword>
<feature type="transmembrane region" description="Helical" evidence="2">
    <location>
        <begin position="41"/>
        <end position="59"/>
    </location>
</feature>
<reference evidence="4" key="1">
    <citation type="submission" date="2016-10" db="EMBL/GenBank/DDBJ databases">
        <authorList>
            <person name="Varghese N."/>
            <person name="Submissions S."/>
        </authorList>
    </citation>
    <scope>NUCLEOTIDE SEQUENCE [LARGE SCALE GENOMIC DNA]</scope>
    <source>
        <strain evidence="4">DSM 26348</strain>
    </source>
</reference>
<feature type="transmembrane region" description="Helical" evidence="2">
    <location>
        <begin position="112"/>
        <end position="134"/>
    </location>
</feature>